<feature type="region of interest" description="Disordered" evidence="1">
    <location>
        <begin position="1"/>
        <end position="59"/>
    </location>
</feature>
<dbReference type="Proteomes" id="UP000231136">
    <property type="component" value="Unassembled WGS sequence"/>
</dbReference>
<accession>A0A2H0DTD0</accession>
<reference evidence="2 3" key="1">
    <citation type="submission" date="2017-09" db="EMBL/GenBank/DDBJ databases">
        <title>Depth-based differentiation of microbial function through sediment-hosted aquifers and enrichment of novel symbionts in the deep terrestrial subsurface.</title>
        <authorList>
            <person name="Probst A.J."/>
            <person name="Ladd B."/>
            <person name="Jarett J.K."/>
            <person name="Geller-Mcgrath D.E."/>
            <person name="Sieber C.M."/>
            <person name="Emerson J.B."/>
            <person name="Anantharaman K."/>
            <person name="Thomas B.C."/>
            <person name="Malmstrom R."/>
            <person name="Stieglmeier M."/>
            <person name="Klingl A."/>
            <person name="Woyke T."/>
            <person name="Ryan C.M."/>
            <person name="Banfield J.F."/>
        </authorList>
    </citation>
    <scope>NUCLEOTIDE SEQUENCE [LARGE SCALE GENOMIC DNA]</scope>
    <source>
        <strain evidence="2">CG22_combo_CG10-13_8_21_14_all_43_12</strain>
    </source>
</reference>
<comment type="caution">
    <text evidence="2">The sequence shown here is derived from an EMBL/GenBank/DDBJ whole genome shotgun (WGS) entry which is preliminary data.</text>
</comment>
<evidence type="ECO:0000313" key="2">
    <source>
        <dbReference type="EMBL" id="PIP85435.1"/>
    </source>
</evidence>
<protein>
    <submittedName>
        <fullName evidence="2">Uncharacterized protein</fullName>
    </submittedName>
</protein>
<feature type="non-terminal residue" evidence="2">
    <location>
        <position position="1"/>
    </location>
</feature>
<feature type="compositionally biased region" description="Basic and acidic residues" evidence="1">
    <location>
        <begin position="35"/>
        <end position="53"/>
    </location>
</feature>
<sequence>LGEGAGEEENREDGGQECHDSRTNSPKKAVASIRDGGKNHSHDHEKCKHDIKTGHVSLL</sequence>
<evidence type="ECO:0000313" key="3">
    <source>
        <dbReference type="Proteomes" id="UP000231136"/>
    </source>
</evidence>
<evidence type="ECO:0000256" key="1">
    <source>
        <dbReference type="SAM" id="MobiDB-lite"/>
    </source>
</evidence>
<organism evidence="2 3">
    <name type="scientific">Candidatus Collierbacteria bacterium CG22_combo_CG10-13_8_21_14_all_43_12</name>
    <dbReference type="NCBI Taxonomy" id="1974537"/>
    <lineage>
        <taxon>Bacteria</taxon>
        <taxon>Candidatus Collieribacteriota</taxon>
    </lineage>
</organism>
<dbReference type="AlphaFoldDB" id="A0A2H0DTD0"/>
<name>A0A2H0DTD0_9BACT</name>
<feature type="compositionally biased region" description="Basic and acidic residues" evidence="1">
    <location>
        <begin position="12"/>
        <end position="22"/>
    </location>
</feature>
<gene>
    <name evidence="2" type="ORF">COW83_04260</name>
</gene>
<dbReference type="EMBL" id="PCTR01000126">
    <property type="protein sequence ID" value="PIP85435.1"/>
    <property type="molecule type" value="Genomic_DNA"/>
</dbReference>
<feature type="compositionally biased region" description="Acidic residues" evidence="1">
    <location>
        <begin position="1"/>
        <end position="11"/>
    </location>
</feature>
<proteinExistence type="predicted"/>